<dbReference type="Proteomes" id="UP001629288">
    <property type="component" value="Unassembled WGS sequence"/>
</dbReference>
<keyword evidence="3" id="KW-1185">Reference proteome</keyword>
<dbReference type="Pfam" id="PF10009">
    <property type="entry name" value="DUF2252"/>
    <property type="match status" value="1"/>
</dbReference>
<organism evidence="2 3">
    <name type="scientific">Paraburkholderia strydomiana</name>
    <dbReference type="NCBI Taxonomy" id="1245417"/>
    <lineage>
        <taxon>Bacteria</taxon>
        <taxon>Pseudomonadati</taxon>
        <taxon>Pseudomonadota</taxon>
        <taxon>Betaproteobacteria</taxon>
        <taxon>Burkholderiales</taxon>
        <taxon>Burkholderiaceae</taxon>
        <taxon>Paraburkholderia</taxon>
    </lineage>
</organism>
<dbReference type="PANTHER" id="PTHR39441">
    <property type="entry name" value="DUF2252 DOMAIN-CONTAINING PROTEIN"/>
    <property type="match status" value="1"/>
</dbReference>
<gene>
    <name evidence="2" type="ORF">PQR00_14195</name>
</gene>
<dbReference type="RefSeq" id="WP_408129442.1">
    <property type="nucleotide sequence ID" value="NZ_JAQQDH010000003.1"/>
</dbReference>
<feature type="region of interest" description="Disordered" evidence="1">
    <location>
        <begin position="1"/>
        <end position="27"/>
    </location>
</feature>
<evidence type="ECO:0000313" key="3">
    <source>
        <dbReference type="Proteomes" id="UP001629288"/>
    </source>
</evidence>
<dbReference type="EMBL" id="JAQQDH010000003">
    <property type="protein sequence ID" value="MFM0444733.1"/>
    <property type="molecule type" value="Genomic_DNA"/>
</dbReference>
<dbReference type="InterPro" id="IPR011009">
    <property type="entry name" value="Kinase-like_dom_sf"/>
</dbReference>
<evidence type="ECO:0000256" key="1">
    <source>
        <dbReference type="SAM" id="MobiDB-lite"/>
    </source>
</evidence>
<name>A0ABW9BZW1_9BURK</name>
<accession>A0ABW9BZW1</accession>
<dbReference type="SUPFAM" id="SSF56112">
    <property type="entry name" value="Protein kinase-like (PK-like)"/>
    <property type="match status" value="1"/>
</dbReference>
<comment type="caution">
    <text evidence="2">The sequence shown here is derived from an EMBL/GenBank/DDBJ whole genome shotgun (WGS) entry which is preliminary data.</text>
</comment>
<protein>
    <submittedName>
        <fullName evidence="2">DUF2252 domain-containing protein</fullName>
    </submittedName>
</protein>
<evidence type="ECO:0000313" key="2">
    <source>
        <dbReference type="EMBL" id="MFM0444733.1"/>
    </source>
</evidence>
<dbReference type="PANTHER" id="PTHR39441:SF1">
    <property type="entry name" value="DUF2252 DOMAIN-CONTAINING PROTEIN"/>
    <property type="match status" value="1"/>
</dbReference>
<proteinExistence type="predicted"/>
<dbReference type="InterPro" id="IPR018721">
    <property type="entry name" value="DUF2252"/>
</dbReference>
<reference evidence="2 3" key="1">
    <citation type="journal article" date="2024" name="Chem. Sci.">
        <title>Discovery of megapolipeptins by genome mining of a Burkholderiales bacteria collection.</title>
        <authorList>
            <person name="Paulo B.S."/>
            <person name="Recchia M.J.J."/>
            <person name="Lee S."/>
            <person name="Fergusson C.H."/>
            <person name="Romanowski S.B."/>
            <person name="Hernandez A."/>
            <person name="Krull N."/>
            <person name="Liu D.Y."/>
            <person name="Cavanagh H."/>
            <person name="Bos A."/>
            <person name="Gray C.A."/>
            <person name="Murphy B.T."/>
            <person name="Linington R.G."/>
            <person name="Eustaquio A.S."/>
        </authorList>
    </citation>
    <scope>NUCLEOTIDE SEQUENCE [LARGE SCALE GENOMIC DNA]</scope>
    <source>
        <strain evidence="2 3">RL17-379-BIB-C</strain>
    </source>
</reference>
<sequence length="421" mass="46277">MPKKPVATNKLSKPLSKRAKKLPEAEARQPLLTARRNARMARSAHAYVRGSTNRFYEWLDGIEGHALPEGPAVWICGDCHTGNLGPVADANGRVEIQIRDLDQTVIGNPAHDLIRLGLSLATAARGSDLPGVTIVQMMEALADGYERAFDESAGEADIHSEKPEAVRVVMKEAVRRSWRHLAEERIEDSEPTIPLGSRFWPLAKNERREIDELFSKTSVAALATALRGAGDEADVEVLDAAYWVKGCSSLGRLRYAVLLDIDGAAVDGDDLCLIDIKEAAPAAAPRYAGVRMPRDNAERVVEGARHLSPSLGDRMRSARLADRAVVIRELLPQDMKLTIEQLTRDEATKAARFLALVVGKAHARQMHFAERKAWLAELRKNRSKTLDAPGWLWKSIVQLVSSHAAGYLEHCRKYATGSDAA</sequence>